<keyword evidence="2" id="KW-1185">Reference proteome</keyword>
<evidence type="ECO:0000313" key="1">
    <source>
        <dbReference type="EMBL" id="KAK7291001.1"/>
    </source>
</evidence>
<dbReference type="EMBL" id="JAYWIO010000001">
    <property type="protein sequence ID" value="KAK7291001.1"/>
    <property type="molecule type" value="Genomic_DNA"/>
</dbReference>
<name>A0AAN9J3I5_CROPI</name>
<dbReference type="Proteomes" id="UP001372338">
    <property type="component" value="Unassembled WGS sequence"/>
</dbReference>
<evidence type="ECO:0000313" key="2">
    <source>
        <dbReference type="Proteomes" id="UP001372338"/>
    </source>
</evidence>
<reference evidence="1 2" key="1">
    <citation type="submission" date="2024-01" db="EMBL/GenBank/DDBJ databases">
        <title>The genomes of 5 underutilized Papilionoideae crops provide insights into root nodulation and disease resistanc.</title>
        <authorList>
            <person name="Yuan L."/>
        </authorList>
    </citation>
    <scope>NUCLEOTIDE SEQUENCE [LARGE SCALE GENOMIC DNA]</scope>
    <source>
        <strain evidence="1">ZHUSHIDOU_FW_LH</strain>
        <tissue evidence="1">Leaf</tissue>
    </source>
</reference>
<accession>A0AAN9J3I5</accession>
<comment type="caution">
    <text evidence="1">The sequence shown here is derived from an EMBL/GenBank/DDBJ whole genome shotgun (WGS) entry which is preliminary data.</text>
</comment>
<proteinExistence type="predicted"/>
<organism evidence="1 2">
    <name type="scientific">Crotalaria pallida</name>
    <name type="common">Smooth rattlebox</name>
    <name type="synonym">Crotalaria striata</name>
    <dbReference type="NCBI Taxonomy" id="3830"/>
    <lineage>
        <taxon>Eukaryota</taxon>
        <taxon>Viridiplantae</taxon>
        <taxon>Streptophyta</taxon>
        <taxon>Embryophyta</taxon>
        <taxon>Tracheophyta</taxon>
        <taxon>Spermatophyta</taxon>
        <taxon>Magnoliopsida</taxon>
        <taxon>eudicotyledons</taxon>
        <taxon>Gunneridae</taxon>
        <taxon>Pentapetalae</taxon>
        <taxon>rosids</taxon>
        <taxon>fabids</taxon>
        <taxon>Fabales</taxon>
        <taxon>Fabaceae</taxon>
        <taxon>Papilionoideae</taxon>
        <taxon>50 kb inversion clade</taxon>
        <taxon>genistoids sensu lato</taxon>
        <taxon>core genistoids</taxon>
        <taxon>Crotalarieae</taxon>
        <taxon>Crotalaria</taxon>
    </lineage>
</organism>
<sequence length="424" mass="44436">MVAPLSATDDDGGPIALANHIMLRSETLPASPILSRSHTSSSSLELSSPLPQTTVALPFFSIGDIQSPSTMHSTYDLGPIFEPMAQASWVMQHSAINPCQHLVAPPSATDNDGGLQALANQIMLKSGTLPAPSILSCSHASSSSLEPPSPLPLTTVAPPIFSIGDIQTPSSMHSTYDLGPIFEPMTQTSWVMQHSTINPCQHWIAPPSATDNDGGLQALANQIMLKSGTLPAPPILSCSHASSSSVEPPSPLPLTMVTPSVFSIGDIQSPSTMHSTYDLGPIFDPMAQTSWVMQHSAISPCQHLVAPPSATDNDGALQALPNQIMGKIGTLPAPPILSCSHASSSSLEPPSPLPQTTVAPPTLSIVDPQSPSAMPWSIPMLNTYDLYPSFELVDQSSRAMQQSVTNSCQNLVVAPFVTNNGVGL</sequence>
<dbReference type="AlphaFoldDB" id="A0AAN9J3I5"/>
<gene>
    <name evidence="1" type="ORF">RIF29_05832</name>
</gene>
<protein>
    <submittedName>
        <fullName evidence="1">Uncharacterized protein</fullName>
    </submittedName>
</protein>